<evidence type="ECO:0000313" key="2">
    <source>
        <dbReference type="EMBL" id="KAK9864731.1"/>
    </source>
</evidence>
<dbReference type="Pfam" id="PF00561">
    <property type="entry name" value="Abhydrolase_1"/>
    <property type="match status" value="1"/>
</dbReference>
<reference evidence="2 3" key="1">
    <citation type="journal article" date="2024" name="Nat. Commun.">
        <title>Phylogenomics reveals the evolutionary origins of lichenization in chlorophyte algae.</title>
        <authorList>
            <person name="Puginier C."/>
            <person name="Libourel C."/>
            <person name="Otte J."/>
            <person name="Skaloud P."/>
            <person name="Haon M."/>
            <person name="Grisel S."/>
            <person name="Petersen M."/>
            <person name="Berrin J.G."/>
            <person name="Delaux P.M."/>
            <person name="Dal Grande F."/>
            <person name="Keller J."/>
        </authorList>
    </citation>
    <scope>NUCLEOTIDE SEQUENCE [LARGE SCALE GENOMIC DNA]</scope>
    <source>
        <strain evidence="2 3">SAG 2523</strain>
    </source>
</reference>
<accession>A0AAW1T4T3</accession>
<feature type="domain" description="AB hydrolase-1" evidence="1">
    <location>
        <begin position="26"/>
        <end position="243"/>
    </location>
</feature>
<evidence type="ECO:0000313" key="3">
    <source>
        <dbReference type="Proteomes" id="UP001485043"/>
    </source>
</evidence>
<evidence type="ECO:0000259" key="1">
    <source>
        <dbReference type="Pfam" id="PF00561"/>
    </source>
</evidence>
<dbReference type="PANTHER" id="PTHR43433:SF5">
    <property type="entry name" value="AB HYDROLASE-1 DOMAIN-CONTAINING PROTEIN"/>
    <property type="match status" value="1"/>
</dbReference>
<comment type="caution">
    <text evidence="2">The sequence shown here is derived from an EMBL/GenBank/DDBJ whole genome shotgun (WGS) entry which is preliminary data.</text>
</comment>
<dbReference type="InterPro" id="IPR000073">
    <property type="entry name" value="AB_hydrolase_1"/>
</dbReference>
<dbReference type="AlphaFoldDB" id="A0AAW1T4T3"/>
<proteinExistence type="predicted"/>
<gene>
    <name evidence="2" type="ORF">WJX84_003798</name>
</gene>
<keyword evidence="3" id="KW-1185">Reference proteome</keyword>
<dbReference type="InterPro" id="IPR029058">
    <property type="entry name" value="AB_hydrolase_fold"/>
</dbReference>
<name>A0AAW1T4T3_9CHLO</name>
<protein>
    <recommendedName>
        <fullName evidence="1">AB hydrolase-1 domain-containing protein</fullName>
    </recommendedName>
</protein>
<sequence length="295" mass="32678">FAASLNGWGPQMDDLLSPRDEYGQAPVRLLLVDNRGVGRSSSPLPSSAYSTSIMAADTLQIMDELGWERVHVVGHSMGAMIACKLAARNPKRIVSLTLISVTGGGWQSIPRSFKALKLAVVGMRAKTPEDRAKVDLRFHFTDKTLNEVDRRWGRTRHSLLHEEYVEGSKGGGLGQPQHGFMGQLGAIWHHSMSDEECTCINVAPFPSLVIHGRHDILAGPQFGEQLARRLGCSCIMLEGAHFVCRERGVEVNLLLHQMVFHLPDINRNPLRFLDRRSEIVQPFMNPELGEAALST</sequence>
<dbReference type="SUPFAM" id="SSF53474">
    <property type="entry name" value="alpha/beta-Hydrolases"/>
    <property type="match status" value="1"/>
</dbReference>
<feature type="non-terminal residue" evidence="2">
    <location>
        <position position="1"/>
    </location>
</feature>
<dbReference type="PANTHER" id="PTHR43433">
    <property type="entry name" value="HYDROLASE, ALPHA/BETA FOLD FAMILY PROTEIN"/>
    <property type="match status" value="1"/>
</dbReference>
<dbReference type="Gene3D" id="3.40.50.1820">
    <property type="entry name" value="alpha/beta hydrolase"/>
    <property type="match status" value="1"/>
</dbReference>
<dbReference type="PRINTS" id="PR00111">
    <property type="entry name" value="ABHYDROLASE"/>
</dbReference>
<dbReference type="InterPro" id="IPR050471">
    <property type="entry name" value="AB_hydrolase"/>
</dbReference>
<organism evidence="2 3">
    <name type="scientific">Apatococcus fuscideae</name>
    <dbReference type="NCBI Taxonomy" id="2026836"/>
    <lineage>
        <taxon>Eukaryota</taxon>
        <taxon>Viridiplantae</taxon>
        <taxon>Chlorophyta</taxon>
        <taxon>core chlorophytes</taxon>
        <taxon>Trebouxiophyceae</taxon>
        <taxon>Chlorellales</taxon>
        <taxon>Chlorellaceae</taxon>
        <taxon>Apatococcus</taxon>
    </lineage>
</organism>
<dbReference type="EMBL" id="JALJOV010000320">
    <property type="protein sequence ID" value="KAK9864731.1"/>
    <property type="molecule type" value="Genomic_DNA"/>
</dbReference>
<dbReference type="Proteomes" id="UP001485043">
    <property type="component" value="Unassembled WGS sequence"/>
</dbReference>